<reference evidence="1" key="1">
    <citation type="submission" date="2021-02" db="EMBL/GenBank/DDBJ databases">
        <authorList>
            <person name="Steward A R."/>
        </authorList>
    </citation>
    <scope>NUCLEOTIDE SEQUENCE</scope>
</reference>
<organism evidence="1 2">
    <name type="scientific">Pieris macdunnoughi</name>
    <dbReference type="NCBI Taxonomy" id="345717"/>
    <lineage>
        <taxon>Eukaryota</taxon>
        <taxon>Metazoa</taxon>
        <taxon>Ecdysozoa</taxon>
        <taxon>Arthropoda</taxon>
        <taxon>Hexapoda</taxon>
        <taxon>Insecta</taxon>
        <taxon>Pterygota</taxon>
        <taxon>Neoptera</taxon>
        <taxon>Endopterygota</taxon>
        <taxon>Lepidoptera</taxon>
        <taxon>Glossata</taxon>
        <taxon>Ditrysia</taxon>
        <taxon>Papilionoidea</taxon>
        <taxon>Pieridae</taxon>
        <taxon>Pierinae</taxon>
        <taxon>Pieris</taxon>
    </lineage>
</organism>
<name>A0A821TAR8_9NEOP</name>
<protein>
    <submittedName>
        <fullName evidence="1">Uncharacterized protein</fullName>
    </submittedName>
</protein>
<sequence length="136" mass="15220">MASVELWLQRSRNCANVADADAAPAPPRSCGTDRVNSFKNDVFTSSKQHFCLKIQDTYASLSLYDSSGRRVTIRHDYNVRTFFGGTKSPDALPDMDIVHCSRTNITLTYYSGHNVDVIQRNDSPEIVITLTENKSD</sequence>
<keyword evidence="2" id="KW-1185">Reference proteome</keyword>
<dbReference type="Proteomes" id="UP000663880">
    <property type="component" value="Unassembled WGS sequence"/>
</dbReference>
<comment type="caution">
    <text evidence="1">The sequence shown here is derived from an EMBL/GenBank/DDBJ whole genome shotgun (WGS) entry which is preliminary data.</text>
</comment>
<evidence type="ECO:0000313" key="1">
    <source>
        <dbReference type="EMBL" id="CAF4871267.1"/>
    </source>
</evidence>
<proteinExistence type="predicted"/>
<dbReference type="AlphaFoldDB" id="A0A821TAR8"/>
<gene>
    <name evidence="1" type="ORF">PMACD_LOCUS8781</name>
</gene>
<evidence type="ECO:0000313" key="2">
    <source>
        <dbReference type="Proteomes" id="UP000663880"/>
    </source>
</evidence>
<accession>A0A821TAR8</accession>
<dbReference type="EMBL" id="CAJOBZ010000023">
    <property type="protein sequence ID" value="CAF4871267.1"/>
    <property type="molecule type" value="Genomic_DNA"/>
</dbReference>